<dbReference type="PROSITE" id="PS50943">
    <property type="entry name" value="HTH_CROC1"/>
    <property type="match status" value="1"/>
</dbReference>
<dbReference type="SUPFAM" id="SSF47413">
    <property type="entry name" value="lambda repressor-like DNA-binding domains"/>
    <property type="match status" value="1"/>
</dbReference>
<organism evidence="3 4">
    <name type="scientific">Candidatus Falkowbacteria bacterium RIFCSPHIGHO2_02_FULL_45_15</name>
    <dbReference type="NCBI Taxonomy" id="1797987"/>
    <lineage>
        <taxon>Bacteria</taxon>
        <taxon>Candidatus Falkowiibacteriota</taxon>
    </lineage>
</organism>
<evidence type="ECO:0000259" key="2">
    <source>
        <dbReference type="PROSITE" id="PS50943"/>
    </source>
</evidence>
<dbReference type="SMART" id="SM00530">
    <property type="entry name" value="HTH_XRE"/>
    <property type="match status" value="1"/>
</dbReference>
<comment type="caution">
    <text evidence="3">The sequence shown here is derived from an EMBL/GenBank/DDBJ whole genome shotgun (WGS) entry which is preliminary data.</text>
</comment>
<gene>
    <name evidence="3" type="ORF">A3D54_02180</name>
</gene>
<feature type="domain" description="HTH cro/C1-type" evidence="2">
    <location>
        <begin position="43"/>
        <end position="97"/>
    </location>
</feature>
<dbReference type="InterPro" id="IPR050807">
    <property type="entry name" value="TransReg_Diox_bact_type"/>
</dbReference>
<protein>
    <recommendedName>
        <fullName evidence="2">HTH cro/C1-type domain-containing protein</fullName>
    </recommendedName>
</protein>
<dbReference type="EMBL" id="MFFU01000007">
    <property type="protein sequence ID" value="OGF19743.1"/>
    <property type="molecule type" value="Genomic_DNA"/>
</dbReference>
<evidence type="ECO:0000256" key="1">
    <source>
        <dbReference type="ARBA" id="ARBA00023125"/>
    </source>
</evidence>
<dbReference type="PANTHER" id="PTHR46797">
    <property type="entry name" value="HTH-TYPE TRANSCRIPTIONAL REGULATOR"/>
    <property type="match status" value="1"/>
</dbReference>
<dbReference type="Gene3D" id="1.10.260.40">
    <property type="entry name" value="lambda repressor-like DNA-binding domains"/>
    <property type="match status" value="1"/>
</dbReference>
<dbReference type="Proteomes" id="UP000177691">
    <property type="component" value="Unassembled WGS sequence"/>
</dbReference>
<dbReference type="PANTHER" id="PTHR46797:SF1">
    <property type="entry name" value="METHYLPHOSPHONATE SYNTHASE"/>
    <property type="match status" value="1"/>
</dbReference>
<dbReference type="AlphaFoldDB" id="A0A1F5RZW9"/>
<keyword evidence="1" id="KW-0238">DNA-binding</keyword>
<proteinExistence type="predicted"/>
<dbReference type="InterPro" id="IPR010982">
    <property type="entry name" value="Lambda_DNA-bd_dom_sf"/>
</dbReference>
<dbReference type="InterPro" id="IPR001387">
    <property type="entry name" value="Cro/C1-type_HTH"/>
</dbReference>
<evidence type="ECO:0000313" key="4">
    <source>
        <dbReference type="Proteomes" id="UP000177691"/>
    </source>
</evidence>
<sequence length="99" mass="11504">MTIKRKKVVLIDFDDYLKQELKDPEFKRLYDEYGKQLEISYQLLQLRKQQKLSQAQLAKKIGTTQSNVARMEAGRQNFTIDILQKVASALGKELKISIS</sequence>
<reference evidence="3 4" key="1">
    <citation type="journal article" date="2016" name="Nat. Commun.">
        <title>Thousands of microbial genomes shed light on interconnected biogeochemical processes in an aquifer system.</title>
        <authorList>
            <person name="Anantharaman K."/>
            <person name="Brown C.T."/>
            <person name="Hug L.A."/>
            <person name="Sharon I."/>
            <person name="Castelle C.J."/>
            <person name="Probst A.J."/>
            <person name="Thomas B.C."/>
            <person name="Singh A."/>
            <person name="Wilkins M.J."/>
            <person name="Karaoz U."/>
            <person name="Brodie E.L."/>
            <person name="Williams K.H."/>
            <person name="Hubbard S.S."/>
            <person name="Banfield J.F."/>
        </authorList>
    </citation>
    <scope>NUCLEOTIDE SEQUENCE [LARGE SCALE GENOMIC DNA]</scope>
</reference>
<dbReference type="GO" id="GO:0005829">
    <property type="term" value="C:cytosol"/>
    <property type="evidence" value="ECO:0007669"/>
    <property type="project" value="TreeGrafter"/>
</dbReference>
<dbReference type="GO" id="GO:0003677">
    <property type="term" value="F:DNA binding"/>
    <property type="evidence" value="ECO:0007669"/>
    <property type="project" value="UniProtKB-KW"/>
</dbReference>
<accession>A0A1F5RZW9</accession>
<evidence type="ECO:0000313" key="3">
    <source>
        <dbReference type="EMBL" id="OGF19743.1"/>
    </source>
</evidence>
<dbReference type="GO" id="GO:0003700">
    <property type="term" value="F:DNA-binding transcription factor activity"/>
    <property type="evidence" value="ECO:0007669"/>
    <property type="project" value="TreeGrafter"/>
</dbReference>
<dbReference type="Pfam" id="PF01381">
    <property type="entry name" value="HTH_3"/>
    <property type="match status" value="1"/>
</dbReference>
<name>A0A1F5RZW9_9BACT</name>
<dbReference type="CDD" id="cd00093">
    <property type="entry name" value="HTH_XRE"/>
    <property type="match status" value="1"/>
</dbReference>